<dbReference type="RefSeq" id="WP_345380865.1">
    <property type="nucleotide sequence ID" value="NZ_BAABIC010000008.1"/>
</dbReference>
<gene>
    <name evidence="1" type="ORF">GCM10023215_27550</name>
</gene>
<proteinExistence type="predicted"/>
<comment type="caution">
    <text evidence="1">The sequence shown here is derived from an EMBL/GenBank/DDBJ whole genome shotgun (WGS) entry which is preliminary data.</text>
</comment>
<dbReference type="EMBL" id="BAABIC010000008">
    <property type="protein sequence ID" value="GAA4689712.1"/>
    <property type="molecule type" value="Genomic_DNA"/>
</dbReference>
<evidence type="ECO:0000313" key="1">
    <source>
        <dbReference type="EMBL" id="GAA4689712.1"/>
    </source>
</evidence>
<name>A0ABP8WI37_9PSEU</name>
<sequence length="79" mass="8897">MTDLVIRTDRPARDVRTRIDAHGTAMLVMNEALARSRQQEAEEAARDHRLARRLSAGRRWDRVAAYAARRAARARAASG</sequence>
<reference evidence="2" key="1">
    <citation type="journal article" date="2019" name="Int. J. Syst. Evol. Microbiol.">
        <title>The Global Catalogue of Microorganisms (GCM) 10K type strain sequencing project: providing services to taxonomists for standard genome sequencing and annotation.</title>
        <authorList>
            <consortium name="The Broad Institute Genomics Platform"/>
            <consortium name="The Broad Institute Genome Sequencing Center for Infectious Disease"/>
            <person name="Wu L."/>
            <person name="Ma J."/>
        </authorList>
    </citation>
    <scope>NUCLEOTIDE SEQUENCE [LARGE SCALE GENOMIC DNA]</scope>
    <source>
        <strain evidence="2">JCM 18055</strain>
    </source>
</reference>
<keyword evidence="2" id="KW-1185">Reference proteome</keyword>
<accession>A0ABP8WI37</accession>
<evidence type="ECO:0000313" key="2">
    <source>
        <dbReference type="Proteomes" id="UP001500325"/>
    </source>
</evidence>
<organism evidence="1 2">
    <name type="scientific">Pseudonocardia yuanmonensis</name>
    <dbReference type="NCBI Taxonomy" id="1095914"/>
    <lineage>
        <taxon>Bacteria</taxon>
        <taxon>Bacillati</taxon>
        <taxon>Actinomycetota</taxon>
        <taxon>Actinomycetes</taxon>
        <taxon>Pseudonocardiales</taxon>
        <taxon>Pseudonocardiaceae</taxon>
        <taxon>Pseudonocardia</taxon>
    </lineage>
</organism>
<dbReference type="Proteomes" id="UP001500325">
    <property type="component" value="Unassembled WGS sequence"/>
</dbReference>
<protein>
    <submittedName>
        <fullName evidence="1">Uncharacterized protein</fullName>
    </submittedName>
</protein>